<evidence type="ECO:0000313" key="2">
    <source>
        <dbReference type="EMBL" id="CAG9566956.1"/>
    </source>
</evidence>
<accession>A0A8J2QX57</accession>
<proteinExistence type="predicted"/>
<protein>
    <submittedName>
        <fullName evidence="2">(African queen) hypothetical protein</fullName>
    </submittedName>
</protein>
<dbReference type="EMBL" id="CAKASE010000057">
    <property type="protein sequence ID" value="CAG9566956.1"/>
    <property type="molecule type" value="Genomic_DNA"/>
</dbReference>
<gene>
    <name evidence="2" type="ORF">DCHRY22_LOCUS7517</name>
</gene>
<evidence type="ECO:0000256" key="1">
    <source>
        <dbReference type="SAM" id="MobiDB-lite"/>
    </source>
</evidence>
<dbReference type="AlphaFoldDB" id="A0A8J2QX57"/>
<dbReference type="OrthoDB" id="7455120at2759"/>
<dbReference type="Proteomes" id="UP000789524">
    <property type="component" value="Unassembled WGS sequence"/>
</dbReference>
<organism evidence="2 3">
    <name type="scientific">Danaus chrysippus</name>
    <name type="common">African queen</name>
    <dbReference type="NCBI Taxonomy" id="151541"/>
    <lineage>
        <taxon>Eukaryota</taxon>
        <taxon>Metazoa</taxon>
        <taxon>Ecdysozoa</taxon>
        <taxon>Arthropoda</taxon>
        <taxon>Hexapoda</taxon>
        <taxon>Insecta</taxon>
        <taxon>Pterygota</taxon>
        <taxon>Neoptera</taxon>
        <taxon>Endopterygota</taxon>
        <taxon>Lepidoptera</taxon>
        <taxon>Glossata</taxon>
        <taxon>Ditrysia</taxon>
        <taxon>Papilionoidea</taxon>
        <taxon>Nymphalidae</taxon>
        <taxon>Danainae</taxon>
        <taxon>Danaini</taxon>
        <taxon>Danaina</taxon>
        <taxon>Danaus</taxon>
        <taxon>Anosia</taxon>
    </lineage>
</organism>
<sequence length="205" mass="21788">MAIKLVTRRRRVIAVKRGVISVMEGRRLRRPGARSRGPGRGLRAPGRVRNGRGTSCACAGDVRYAVAEIAMDRGAAGSQAAFRTAAGESGPTAPGELIVAPLAPEHRHRYRNSINLYAGYSGMTGNTCLSAVQKQIVCAIAAGCRHPSEGMPSQRYLVYLKTSCLVRGPKSSRTCVKCPMLADLSITVTLAAQPSSRAPTSQLIN</sequence>
<comment type="caution">
    <text evidence="2">The sequence shown here is derived from an EMBL/GenBank/DDBJ whole genome shotgun (WGS) entry which is preliminary data.</text>
</comment>
<evidence type="ECO:0000313" key="3">
    <source>
        <dbReference type="Proteomes" id="UP000789524"/>
    </source>
</evidence>
<feature type="region of interest" description="Disordered" evidence="1">
    <location>
        <begin position="29"/>
        <end position="48"/>
    </location>
</feature>
<name>A0A8J2QX57_9NEOP</name>
<reference evidence="2" key="1">
    <citation type="submission" date="2021-09" db="EMBL/GenBank/DDBJ databases">
        <authorList>
            <person name="Martin H S."/>
        </authorList>
    </citation>
    <scope>NUCLEOTIDE SEQUENCE</scope>
</reference>
<keyword evidence="3" id="KW-1185">Reference proteome</keyword>